<feature type="signal peptide" evidence="1">
    <location>
        <begin position="1"/>
        <end position="22"/>
    </location>
</feature>
<feature type="chain" id="PRO_5026082535" evidence="1">
    <location>
        <begin position="23"/>
        <end position="126"/>
    </location>
</feature>
<protein>
    <submittedName>
        <fullName evidence="2">DUF3471 domain-containing protein</fullName>
    </submittedName>
</protein>
<accession>A0A6G9ANJ9</accession>
<dbReference type="EMBL" id="CP050063">
    <property type="protein sequence ID" value="QIP14051.1"/>
    <property type="molecule type" value="Genomic_DNA"/>
</dbReference>
<dbReference type="RefSeq" id="WP_167209711.1">
    <property type="nucleotide sequence ID" value="NZ_CP050063.1"/>
</dbReference>
<keyword evidence="1" id="KW-0732">Signal</keyword>
<evidence type="ECO:0000313" key="3">
    <source>
        <dbReference type="Proteomes" id="UP000501802"/>
    </source>
</evidence>
<reference evidence="2 3" key="1">
    <citation type="submission" date="2020-03" db="EMBL/GenBank/DDBJ databases">
        <authorList>
            <person name="Kim M.K."/>
        </authorList>
    </citation>
    <scope>NUCLEOTIDE SEQUENCE [LARGE SCALE GENOMIC DNA]</scope>
    <source>
        <strain evidence="2 3">BT328</strain>
    </source>
</reference>
<gene>
    <name evidence="2" type="ORF">G8759_16230</name>
</gene>
<dbReference type="Proteomes" id="UP000501802">
    <property type="component" value="Chromosome"/>
</dbReference>
<dbReference type="KEGG" id="spib:G8759_16230"/>
<proteinExistence type="predicted"/>
<dbReference type="AlphaFoldDB" id="A0A6G9ANJ9"/>
<organism evidence="2 3">
    <name type="scientific">Spirosoma aureum</name>
    <dbReference type="NCBI Taxonomy" id="2692134"/>
    <lineage>
        <taxon>Bacteria</taxon>
        <taxon>Pseudomonadati</taxon>
        <taxon>Bacteroidota</taxon>
        <taxon>Cytophagia</taxon>
        <taxon>Cytophagales</taxon>
        <taxon>Cytophagaceae</taxon>
        <taxon>Spirosoma</taxon>
    </lineage>
</organism>
<evidence type="ECO:0000313" key="2">
    <source>
        <dbReference type="EMBL" id="QIP14051.1"/>
    </source>
</evidence>
<evidence type="ECO:0000256" key="1">
    <source>
        <dbReference type="SAM" id="SignalP"/>
    </source>
</evidence>
<sequence length="126" mass="13195">MKLIVSILFIAIVLSKAGSAYAQAPATSAKMGADSVNLKVYTGSYTLTSGSPIQKFTVTADKGDLFGEADSYGKNKLIKQAKPDTYQSTSSYGSIITFVRDGTTKAVTGLTLATQGTELSAKKDNP</sequence>
<name>A0A6G9ANJ9_9BACT</name>
<keyword evidence="3" id="KW-1185">Reference proteome</keyword>